<organism evidence="10 11">
    <name type="scientific">Eucalyptus globulus</name>
    <name type="common">Tasmanian blue gum</name>
    <dbReference type="NCBI Taxonomy" id="34317"/>
    <lineage>
        <taxon>Eukaryota</taxon>
        <taxon>Viridiplantae</taxon>
        <taxon>Streptophyta</taxon>
        <taxon>Embryophyta</taxon>
        <taxon>Tracheophyta</taxon>
        <taxon>Spermatophyta</taxon>
        <taxon>Magnoliopsida</taxon>
        <taxon>eudicotyledons</taxon>
        <taxon>Gunneridae</taxon>
        <taxon>Pentapetalae</taxon>
        <taxon>rosids</taxon>
        <taxon>malvids</taxon>
        <taxon>Myrtales</taxon>
        <taxon>Myrtaceae</taxon>
        <taxon>Myrtoideae</taxon>
        <taxon>Eucalypteae</taxon>
        <taxon>Eucalyptus</taxon>
    </lineage>
</organism>
<proteinExistence type="predicted"/>
<accession>A0ABD3JYQ7</accession>
<dbReference type="EC" id="2.4.2.17" evidence="3"/>
<dbReference type="InterPro" id="IPR013820">
    <property type="entry name" value="ATP_PRibTrfase_cat"/>
</dbReference>
<evidence type="ECO:0000313" key="10">
    <source>
        <dbReference type="EMBL" id="KAL3729476.1"/>
    </source>
</evidence>
<keyword evidence="11" id="KW-1185">Reference proteome</keyword>
<dbReference type="PANTHER" id="PTHR21403:SF8">
    <property type="entry name" value="ATP PHOSPHORIBOSYLTRANSFERASE"/>
    <property type="match status" value="1"/>
</dbReference>
<dbReference type="PANTHER" id="PTHR21403">
    <property type="entry name" value="ATP PHOSPHORIBOSYLTRANSFERASE ATP-PRTASE"/>
    <property type="match status" value="1"/>
</dbReference>
<evidence type="ECO:0000256" key="7">
    <source>
        <dbReference type="ARBA" id="ARBA00023102"/>
    </source>
</evidence>
<dbReference type="AlphaFoldDB" id="A0ABD3JYQ7"/>
<dbReference type="Gene3D" id="3.40.190.10">
    <property type="entry name" value="Periplasmic binding protein-like II"/>
    <property type="match status" value="2"/>
</dbReference>
<protein>
    <recommendedName>
        <fullName evidence="3">ATP phosphoribosyltransferase</fullName>
        <ecNumber evidence="3">2.4.2.17</ecNumber>
    </recommendedName>
</protein>
<gene>
    <name evidence="10" type="ORF">ACJRO7_026576</name>
</gene>
<dbReference type="SUPFAM" id="SSF53850">
    <property type="entry name" value="Periplasmic binding protein-like II"/>
    <property type="match status" value="1"/>
</dbReference>
<evidence type="ECO:0000313" key="11">
    <source>
        <dbReference type="Proteomes" id="UP001634007"/>
    </source>
</evidence>
<name>A0ABD3JYQ7_EUCGL</name>
<evidence type="ECO:0000256" key="5">
    <source>
        <dbReference type="ARBA" id="ARBA00022676"/>
    </source>
</evidence>
<evidence type="ECO:0000259" key="8">
    <source>
        <dbReference type="Pfam" id="PF01634"/>
    </source>
</evidence>
<dbReference type="GO" id="GO:0000105">
    <property type="term" value="P:L-histidine biosynthetic process"/>
    <property type="evidence" value="ECO:0007669"/>
    <property type="project" value="UniProtKB-KW"/>
</dbReference>
<keyword evidence="4" id="KW-0028">Amino-acid biosynthesis</keyword>
<evidence type="ECO:0000259" key="9">
    <source>
        <dbReference type="Pfam" id="PF08029"/>
    </source>
</evidence>
<evidence type="ECO:0000256" key="3">
    <source>
        <dbReference type="ARBA" id="ARBA00011946"/>
    </source>
</evidence>
<dbReference type="Proteomes" id="UP001634007">
    <property type="component" value="Unassembled WGS sequence"/>
</dbReference>
<dbReference type="GO" id="GO:0003879">
    <property type="term" value="F:ATP phosphoribosyltransferase activity"/>
    <property type="evidence" value="ECO:0007669"/>
    <property type="project" value="UniProtKB-EC"/>
</dbReference>
<keyword evidence="7" id="KW-0368">Histidine biosynthesis</keyword>
<comment type="pathway">
    <text evidence="2">Amino-acid biosynthesis; L-histidine biosynthesis; L-histidine from 5-phospho-alpha-D-ribose 1-diphosphate: step 1/9.</text>
</comment>
<dbReference type="InterPro" id="IPR013115">
    <property type="entry name" value="HisG_C"/>
</dbReference>
<feature type="domain" description="Histidine biosynthesis HisG C-terminal" evidence="9">
    <location>
        <begin position="297"/>
        <end position="379"/>
    </location>
</feature>
<feature type="domain" description="ATP phosphoribosyltransferase catalytic" evidence="8">
    <location>
        <begin position="114"/>
        <end position="289"/>
    </location>
</feature>
<dbReference type="EMBL" id="JBJKBG010000007">
    <property type="protein sequence ID" value="KAL3729476.1"/>
    <property type="molecule type" value="Genomic_DNA"/>
</dbReference>
<keyword evidence="5" id="KW-0328">Glycosyltransferase</keyword>
<keyword evidence="6" id="KW-0808">Transferase</keyword>
<evidence type="ECO:0000256" key="6">
    <source>
        <dbReference type="ARBA" id="ARBA00022679"/>
    </source>
</evidence>
<dbReference type="PROSITE" id="PS01316">
    <property type="entry name" value="ATP_P_PHORIBOSYLTR"/>
    <property type="match status" value="1"/>
</dbReference>
<evidence type="ECO:0000256" key="1">
    <source>
        <dbReference type="ARBA" id="ARBA00000915"/>
    </source>
</evidence>
<dbReference type="Pfam" id="PF01634">
    <property type="entry name" value="HisG"/>
    <property type="match status" value="1"/>
</dbReference>
<comment type="caution">
    <text evidence="10">The sequence shown here is derived from an EMBL/GenBank/DDBJ whole genome shotgun (WGS) entry which is preliminary data.</text>
</comment>
<dbReference type="FunFam" id="3.40.190.10:FF:000118">
    <property type="entry name" value="ATP phosphoribosyltransferase 2, chloroplastic"/>
    <property type="match status" value="1"/>
</dbReference>
<dbReference type="Pfam" id="PF08029">
    <property type="entry name" value="HisG_C"/>
    <property type="match status" value="1"/>
</dbReference>
<reference evidence="10 11" key="1">
    <citation type="submission" date="2024-11" db="EMBL/GenBank/DDBJ databases">
        <title>Chromosome-level genome assembly of Eucalyptus globulus Labill. provides insights into its genome evolution.</title>
        <authorList>
            <person name="Li X."/>
        </authorList>
    </citation>
    <scope>NUCLEOTIDE SEQUENCE [LARGE SCALE GENOMIC DNA]</scope>
    <source>
        <strain evidence="10">CL2024</strain>
        <tissue evidence="10">Fresh tender leaves</tissue>
    </source>
</reference>
<dbReference type="InterPro" id="IPR001348">
    <property type="entry name" value="ATP_PRibTrfase_HisG"/>
</dbReference>
<dbReference type="InterPro" id="IPR018198">
    <property type="entry name" value="ATP_PRibTrfase_CS"/>
</dbReference>
<comment type="catalytic activity">
    <reaction evidence="1">
        <text>1-(5-phospho-beta-D-ribosyl)-ATP + diphosphate = 5-phospho-alpha-D-ribose 1-diphosphate + ATP</text>
        <dbReference type="Rhea" id="RHEA:18473"/>
        <dbReference type="ChEBI" id="CHEBI:30616"/>
        <dbReference type="ChEBI" id="CHEBI:33019"/>
        <dbReference type="ChEBI" id="CHEBI:58017"/>
        <dbReference type="ChEBI" id="CHEBI:73183"/>
        <dbReference type="EC" id="2.4.2.17"/>
    </reaction>
</comment>
<dbReference type="CDD" id="cd13593">
    <property type="entry name" value="PBP2_HisGL3"/>
    <property type="match status" value="1"/>
</dbReference>
<evidence type="ECO:0000256" key="2">
    <source>
        <dbReference type="ARBA" id="ARBA00004667"/>
    </source>
</evidence>
<dbReference type="NCBIfam" id="TIGR00070">
    <property type="entry name" value="hisG"/>
    <property type="match status" value="1"/>
</dbReference>
<sequence length="391" mass="43116">MPLLPLPQKLLPLPQKLLHLPQPLLPPLQPLHPPFSEIAFCSRSLPSTVAVPGFKGRQDSKQREIRLGLPDSRHMVNETLGLLKDCQLPVERDNSQQHIAAIPQLSNLQVWFQRPKDIVKKLLSGDLDIGIVGFDTVSEFGQVNEDLIVVHNALGCGHCRLSLAIPKNGIFERINSVKELAQISQWTNKNPLRVVTGLPNLGRKFMKENGLKHVSILTADGALEGFPQRGLADVILDLVSSGTTLMANNLKEIEGGTVLESQAVLVASRKSLIQREDVRDTTREILERVEAHLKADGQFKVTVYMSGSSVEEITERILSQPSLSGSQNPAVCQVFCQRDGKMVVDCYAIDICVPEKALYSSVQQLRAIGSSRVLISPLTPRWQQLLAKLGL</sequence>
<evidence type="ECO:0000256" key="4">
    <source>
        <dbReference type="ARBA" id="ARBA00022605"/>
    </source>
</evidence>